<dbReference type="AlphaFoldDB" id="A0A7G1NXC4"/>
<sequence length="120" mass="12765">MGDSAAFLGRQFGGADVHPPVELHRVCVDDLTAEALGQVNAEIGLSGRGGTHDGDDPRSGSCSTHRHSLANLGTTSRTNYVTAQGRGRCLMRGSSHRFRGPVARATQWDAPGDAEFRPHE</sequence>
<reference evidence="2 3" key="1">
    <citation type="journal article" date="2014" name="Int. J. Syst. Evol. Microbiol.">
        <title>Complete genome sequence of Corynebacterium casei LMG S-19264T (=DSM 44701T), isolated from a smear-ripened cheese.</title>
        <authorList>
            <consortium name="US DOE Joint Genome Institute (JGI-PGF)"/>
            <person name="Walter F."/>
            <person name="Albersmeier A."/>
            <person name="Kalinowski J."/>
            <person name="Ruckert C."/>
        </authorList>
    </citation>
    <scope>NUCLEOTIDE SEQUENCE [LARGE SCALE GENOMIC DNA]</scope>
    <source>
        <strain evidence="2 3">JCM 4677</strain>
    </source>
</reference>
<dbReference type="KEGG" id="sgm:GCM10017557_21210"/>
<dbReference type="Proteomes" id="UP000516444">
    <property type="component" value="Chromosome"/>
</dbReference>
<proteinExistence type="predicted"/>
<evidence type="ECO:0000313" key="2">
    <source>
        <dbReference type="EMBL" id="BCL27262.1"/>
    </source>
</evidence>
<protein>
    <submittedName>
        <fullName evidence="2">Uncharacterized protein</fullName>
    </submittedName>
</protein>
<organism evidence="2 3">
    <name type="scientific">Streptomyces aurantiacus</name>
    <dbReference type="NCBI Taxonomy" id="47760"/>
    <lineage>
        <taxon>Bacteria</taxon>
        <taxon>Bacillati</taxon>
        <taxon>Actinomycetota</taxon>
        <taxon>Actinomycetes</taxon>
        <taxon>Kitasatosporales</taxon>
        <taxon>Streptomycetaceae</taxon>
        <taxon>Streptomyces</taxon>
        <taxon>Streptomyces aurantiacus group</taxon>
    </lineage>
</organism>
<accession>A0A7G1NXC4</accession>
<keyword evidence="3" id="KW-1185">Reference proteome</keyword>
<dbReference type="EMBL" id="AP023440">
    <property type="protein sequence ID" value="BCL27262.1"/>
    <property type="molecule type" value="Genomic_DNA"/>
</dbReference>
<name>A0A7G1NXC4_9ACTN</name>
<evidence type="ECO:0000313" key="3">
    <source>
        <dbReference type="Proteomes" id="UP000516444"/>
    </source>
</evidence>
<gene>
    <name evidence="2" type="ORF">GCM10017557_21210</name>
</gene>
<evidence type="ECO:0000256" key="1">
    <source>
        <dbReference type="SAM" id="MobiDB-lite"/>
    </source>
</evidence>
<feature type="region of interest" description="Disordered" evidence="1">
    <location>
        <begin position="44"/>
        <end position="75"/>
    </location>
</feature>
<feature type="region of interest" description="Disordered" evidence="1">
    <location>
        <begin position="100"/>
        <end position="120"/>
    </location>
</feature>